<protein>
    <submittedName>
        <fullName evidence="2">Uncharacterized protein</fullName>
    </submittedName>
</protein>
<feature type="compositionally biased region" description="Basic and acidic residues" evidence="1">
    <location>
        <begin position="280"/>
        <end position="293"/>
    </location>
</feature>
<feature type="compositionally biased region" description="Basic residues" evidence="1">
    <location>
        <begin position="1"/>
        <end position="11"/>
    </location>
</feature>
<feature type="compositionally biased region" description="Acidic residues" evidence="1">
    <location>
        <begin position="33"/>
        <end position="81"/>
    </location>
</feature>
<comment type="caution">
    <text evidence="2">The sequence shown here is derived from an EMBL/GenBank/DDBJ whole genome shotgun (WGS) entry which is preliminary data.</text>
</comment>
<gene>
    <name evidence="2" type="ORF">FB45DRAFT_6832</name>
</gene>
<dbReference type="EMBL" id="JARKIF010000001">
    <property type="protein sequence ID" value="KAJ7649998.1"/>
    <property type="molecule type" value="Genomic_DNA"/>
</dbReference>
<dbReference type="Proteomes" id="UP001221142">
    <property type="component" value="Unassembled WGS sequence"/>
</dbReference>
<organism evidence="2 3">
    <name type="scientific">Roridomyces roridus</name>
    <dbReference type="NCBI Taxonomy" id="1738132"/>
    <lineage>
        <taxon>Eukaryota</taxon>
        <taxon>Fungi</taxon>
        <taxon>Dikarya</taxon>
        <taxon>Basidiomycota</taxon>
        <taxon>Agaricomycotina</taxon>
        <taxon>Agaricomycetes</taxon>
        <taxon>Agaricomycetidae</taxon>
        <taxon>Agaricales</taxon>
        <taxon>Marasmiineae</taxon>
        <taxon>Mycenaceae</taxon>
        <taxon>Roridomyces</taxon>
    </lineage>
</organism>
<accession>A0AAD7CIK7</accession>
<feature type="compositionally biased region" description="Basic residues" evidence="1">
    <location>
        <begin position="176"/>
        <end position="188"/>
    </location>
</feature>
<evidence type="ECO:0000313" key="2">
    <source>
        <dbReference type="EMBL" id="KAJ7649998.1"/>
    </source>
</evidence>
<reference evidence="2" key="1">
    <citation type="submission" date="2023-03" db="EMBL/GenBank/DDBJ databases">
        <title>Massive genome expansion in bonnet fungi (Mycena s.s.) driven by repeated elements and novel gene families across ecological guilds.</title>
        <authorList>
            <consortium name="Lawrence Berkeley National Laboratory"/>
            <person name="Harder C.B."/>
            <person name="Miyauchi S."/>
            <person name="Viragh M."/>
            <person name="Kuo A."/>
            <person name="Thoen E."/>
            <person name="Andreopoulos B."/>
            <person name="Lu D."/>
            <person name="Skrede I."/>
            <person name="Drula E."/>
            <person name="Henrissat B."/>
            <person name="Morin E."/>
            <person name="Kohler A."/>
            <person name="Barry K."/>
            <person name="LaButti K."/>
            <person name="Morin E."/>
            <person name="Salamov A."/>
            <person name="Lipzen A."/>
            <person name="Mereny Z."/>
            <person name="Hegedus B."/>
            <person name="Baldrian P."/>
            <person name="Stursova M."/>
            <person name="Weitz H."/>
            <person name="Taylor A."/>
            <person name="Grigoriev I.V."/>
            <person name="Nagy L.G."/>
            <person name="Martin F."/>
            <person name="Kauserud H."/>
        </authorList>
    </citation>
    <scope>NUCLEOTIDE SEQUENCE</scope>
    <source>
        <strain evidence="2">9284</strain>
    </source>
</reference>
<name>A0AAD7CIK7_9AGAR</name>
<feature type="compositionally biased region" description="Basic and acidic residues" evidence="1">
    <location>
        <begin position="320"/>
        <end position="339"/>
    </location>
</feature>
<evidence type="ECO:0000256" key="1">
    <source>
        <dbReference type="SAM" id="MobiDB-lite"/>
    </source>
</evidence>
<evidence type="ECO:0000313" key="3">
    <source>
        <dbReference type="Proteomes" id="UP001221142"/>
    </source>
</evidence>
<feature type="region of interest" description="Disordered" evidence="1">
    <location>
        <begin position="158"/>
        <end position="345"/>
    </location>
</feature>
<proteinExistence type="predicted"/>
<feature type="region of interest" description="Disordered" evidence="1">
    <location>
        <begin position="1"/>
        <end position="87"/>
    </location>
</feature>
<feature type="compositionally biased region" description="Basic and acidic residues" evidence="1">
    <location>
        <begin position="189"/>
        <end position="206"/>
    </location>
</feature>
<sequence length="345" mass="38183">MFKRVEKRRRKHEEEEELGLDGEMKDVLGLNDTDSDESESESDNSDDEGPEDDEGGDLEEADLEEDEEEEEESSDEEDAEEPPISVSEALKDPIYIVSLQPDVKACIVCPGKLLKNLEGLKLHRGSKAHQRRVRQFTAFASKAEGSANVWDVLKLRAAEADAPPETGLSKREEKREKRKAKMTAKRDKKRDAKLRLKDKSKSKAVETNDSEPLPKKRKIETEGAADESPASPKRRRPETKATADTDADSAKKQRKVHFDVDPAAPQSGPPPAKSRAKRSPRNDRLERLGKLDAKLGAAHALPGGRGKGNGKKKRGPGGDGETRGKTSKRKEGARVDKSKPLQIFD</sequence>
<keyword evidence="3" id="KW-1185">Reference proteome</keyword>
<feature type="compositionally biased region" description="Basic and acidic residues" evidence="1">
    <location>
        <begin position="238"/>
        <end position="260"/>
    </location>
</feature>
<dbReference type="AlphaFoldDB" id="A0AAD7CIK7"/>